<comment type="caution">
    <text evidence="2">The sequence shown here is derived from an EMBL/GenBank/DDBJ whole genome shotgun (WGS) entry which is preliminary data.</text>
</comment>
<organism evidence="2 3">
    <name type="scientific">Popillia japonica</name>
    <name type="common">Japanese beetle</name>
    <dbReference type="NCBI Taxonomy" id="7064"/>
    <lineage>
        <taxon>Eukaryota</taxon>
        <taxon>Metazoa</taxon>
        <taxon>Ecdysozoa</taxon>
        <taxon>Arthropoda</taxon>
        <taxon>Hexapoda</taxon>
        <taxon>Insecta</taxon>
        <taxon>Pterygota</taxon>
        <taxon>Neoptera</taxon>
        <taxon>Endopterygota</taxon>
        <taxon>Coleoptera</taxon>
        <taxon>Polyphaga</taxon>
        <taxon>Scarabaeiformia</taxon>
        <taxon>Scarabaeidae</taxon>
        <taxon>Rutelinae</taxon>
        <taxon>Popillia</taxon>
    </lineage>
</organism>
<feature type="region of interest" description="Disordered" evidence="1">
    <location>
        <begin position="33"/>
        <end position="54"/>
    </location>
</feature>
<keyword evidence="3" id="KW-1185">Reference proteome</keyword>
<dbReference type="Proteomes" id="UP001458880">
    <property type="component" value="Unassembled WGS sequence"/>
</dbReference>
<protein>
    <submittedName>
        <fullName evidence="2">Uncharacterized protein</fullName>
    </submittedName>
</protein>
<reference evidence="2 3" key="1">
    <citation type="journal article" date="2024" name="BMC Genomics">
        <title>De novo assembly and annotation of Popillia japonica's genome with initial clues to its potential as an invasive pest.</title>
        <authorList>
            <person name="Cucini C."/>
            <person name="Boschi S."/>
            <person name="Funari R."/>
            <person name="Cardaioli E."/>
            <person name="Iannotti N."/>
            <person name="Marturano G."/>
            <person name="Paoli F."/>
            <person name="Bruttini M."/>
            <person name="Carapelli A."/>
            <person name="Frati F."/>
            <person name="Nardi F."/>
        </authorList>
    </citation>
    <scope>NUCLEOTIDE SEQUENCE [LARGE SCALE GENOMIC DNA]</scope>
    <source>
        <strain evidence="2">DMR45628</strain>
    </source>
</reference>
<dbReference type="AlphaFoldDB" id="A0AAW1MDK9"/>
<evidence type="ECO:0000313" key="3">
    <source>
        <dbReference type="Proteomes" id="UP001458880"/>
    </source>
</evidence>
<accession>A0AAW1MDK9</accession>
<gene>
    <name evidence="2" type="ORF">QE152_g7791</name>
</gene>
<name>A0AAW1MDK9_POPJA</name>
<dbReference type="EMBL" id="JASPKY010000058">
    <property type="protein sequence ID" value="KAK9744429.1"/>
    <property type="molecule type" value="Genomic_DNA"/>
</dbReference>
<evidence type="ECO:0000313" key="2">
    <source>
        <dbReference type="EMBL" id="KAK9744429.1"/>
    </source>
</evidence>
<sequence length="109" mass="12273">MFGCDVKLGLKSSGFPPEVIDNVSTEEELEELVRNQQEREQSIDDTQSREEMKHGIINNRIEAKANLAEQAKKMKSLSNIKYPPCNVGDNVRVKIPDVDRGGVTLEILF</sequence>
<evidence type="ECO:0000256" key="1">
    <source>
        <dbReference type="SAM" id="MobiDB-lite"/>
    </source>
</evidence>
<proteinExistence type="predicted"/>